<reference evidence="2 3" key="1">
    <citation type="submission" date="2015-09" db="EMBL/GenBank/DDBJ databases">
        <title>Sorangium comparison.</title>
        <authorList>
            <person name="Zaburannyi N."/>
            <person name="Bunk B."/>
            <person name="Overmann J."/>
            <person name="Mueller R."/>
        </authorList>
    </citation>
    <scope>NUCLEOTIDE SEQUENCE [LARGE SCALE GENOMIC DNA]</scope>
    <source>
        <strain evidence="2 3">So ceGT47</strain>
    </source>
</reference>
<dbReference type="RefSeq" id="WP_129347483.1">
    <property type="nucleotide sequence ID" value="NZ_CP012670.1"/>
</dbReference>
<protein>
    <submittedName>
        <fullName evidence="2">Uncharacterized protein</fullName>
    </submittedName>
</protein>
<sequence length="255" mass="26254">MTPARPGGCLSELRLDELTAGQLDAAAAQEASAHVAGCSRCSARLSEIEAARASFAASAPPLRLDRGAPAGRAVTERRPPRRWLAPAAAGALAAAAAALFFFRFHAAPGGREAEISGERVKGAERIGFYVKRGGSVLPGGAGERLQPGDAIQFTYSSAEARYLVILSVDGASQASVYYPSGPVAARIEPGREVLLPQSTVLDDTLGTERIFGLFCSEAIAVEPLRAALAAHPEAPPAPPGCDVDALTAEKVAASP</sequence>
<feature type="transmembrane region" description="Helical" evidence="1">
    <location>
        <begin position="83"/>
        <end position="102"/>
    </location>
</feature>
<proteinExistence type="predicted"/>
<gene>
    <name evidence="2" type="ORF">SOCEGT47_027960</name>
</gene>
<dbReference type="Proteomes" id="UP000295781">
    <property type="component" value="Chromosome"/>
</dbReference>
<evidence type="ECO:0000256" key="1">
    <source>
        <dbReference type="SAM" id="Phobius"/>
    </source>
</evidence>
<keyword evidence="1" id="KW-0472">Membrane</keyword>
<dbReference type="AlphaFoldDB" id="A0A4P2PZG6"/>
<organism evidence="2 3">
    <name type="scientific">Sorangium cellulosum</name>
    <name type="common">Polyangium cellulosum</name>
    <dbReference type="NCBI Taxonomy" id="56"/>
    <lineage>
        <taxon>Bacteria</taxon>
        <taxon>Pseudomonadati</taxon>
        <taxon>Myxococcota</taxon>
        <taxon>Polyangia</taxon>
        <taxon>Polyangiales</taxon>
        <taxon>Polyangiaceae</taxon>
        <taxon>Sorangium</taxon>
    </lineage>
</organism>
<accession>A0A4P2PZG6</accession>
<evidence type="ECO:0000313" key="2">
    <source>
        <dbReference type="EMBL" id="AUX22295.1"/>
    </source>
</evidence>
<keyword evidence="1" id="KW-1133">Transmembrane helix</keyword>
<dbReference type="OrthoDB" id="5514516at2"/>
<keyword evidence="1" id="KW-0812">Transmembrane</keyword>
<name>A0A4P2PZG6_SORCE</name>
<evidence type="ECO:0000313" key="3">
    <source>
        <dbReference type="Proteomes" id="UP000295781"/>
    </source>
</evidence>
<dbReference type="EMBL" id="CP012670">
    <property type="protein sequence ID" value="AUX22295.1"/>
    <property type="molecule type" value="Genomic_DNA"/>
</dbReference>